<evidence type="ECO:0000313" key="1">
    <source>
        <dbReference type="EMBL" id="DAD50655.1"/>
    </source>
</evidence>
<proteinExistence type="predicted"/>
<gene>
    <name evidence="1" type="primary">SRR6960799_36_1</name>
</gene>
<keyword evidence="2" id="KW-1185">Reference proteome</keyword>
<dbReference type="KEGG" id="vg:80400164"/>
<accession>A0A8S5KZP7</accession>
<reference evidence="1" key="1">
    <citation type="submission" date="2020-09" db="EMBL/GenBank/DDBJ databases">
        <title>Leviviricetes taxonomy.</title>
        <authorList>
            <person name="Stockdale S.R."/>
            <person name="Callanan J."/>
            <person name="Adriaenssens E.M."/>
            <person name="Kuhn J.H."/>
            <person name="Rumnieks J."/>
            <person name="Shkoporov A."/>
            <person name="Draper L.A."/>
            <person name="Ross P."/>
            <person name="Hill C."/>
        </authorList>
    </citation>
    <scope>NUCLEOTIDE SEQUENCE</scope>
</reference>
<evidence type="ECO:0000313" key="2">
    <source>
        <dbReference type="Proteomes" id="UP000676633"/>
    </source>
</evidence>
<dbReference type="EMBL" id="BK013588">
    <property type="protein sequence ID" value="DAD50655.1"/>
    <property type="molecule type" value="Genomic_RNA"/>
</dbReference>
<dbReference type="GeneID" id="80400164"/>
<name>A0A8S5KZP7_9VIRU</name>
<organism evidence="1 2">
    <name type="scientific">ssRNA phage SRR6960799_36</name>
    <dbReference type="NCBI Taxonomy" id="2786594"/>
    <lineage>
        <taxon>Viruses</taxon>
        <taxon>Riboviria</taxon>
        <taxon>Orthornavirae</taxon>
        <taxon>Lenarviricota</taxon>
        <taxon>Leviviricetes</taxon>
        <taxon>Timlovirales</taxon>
        <taxon>Steitzviridae</taxon>
        <taxon>Hahkesevirus</taxon>
        <taxon>Hahkesevirus borborocola</taxon>
    </lineage>
</organism>
<protein>
    <submittedName>
        <fullName evidence="1">Maturation protein</fullName>
    </submittedName>
</protein>
<dbReference type="Proteomes" id="UP000676633">
    <property type="component" value="Segment"/>
</dbReference>
<sequence>MLPGYKWDKHIPYFNRAAVRAAKRAKKKRLMKEIFSYDVVRSDYLAFDPFHDFGITPFPIALKNRYQVKVGSSGYPRKHTRVSDDRAYDTPLYVAAPGVNRRGPFTQISSKTTTTSLGRPDQTAIRGFIHDTTKESRGSVSDHGEAEMFLPRIRVPVSKVTYVKYEAELAGADMFGPYHRIDRTTRTLSGTCARITQAEVDKYLTLERAKFTREAPSAAERLLADALPTSRSFGFLREFIELKDLPRTLQSSVQTVREGVRGNFDLSSAFLNKEFGWDMLAKAAVDLVELPDKIAKRVNYLLERQGQPTTFRSRLRGSEYVGGAGQFTFDPLIDESLGVASTAGFRNWEFRLALNYNVKFPKLELPKLREYVSSQLWGARFRVDDFYNLIPWTWLVDWFAGLGDYLEAIASVNADTSIANYGFLTYASQGWLAGVVEGELTGSRSTRHNGGPIVTTGTKSTVNHEGFLRYHYLNRVDVTSLSDIKRSWVFDDLSLYQASILAAITTRGGH</sequence>
<dbReference type="RefSeq" id="YP_010770666.1">
    <property type="nucleotide sequence ID" value="NC_074356.1"/>
</dbReference>